<keyword evidence="2" id="KW-1185">Reference proteome</keyword>
<name>A0AA39YEL6_9PEZI</name>
<dbReference type="Proteomes" id="UP001174936">
    <property type="component" value="Unassembled WGS sequence"/>
</dbReference>
<dbReference type="EMBL" id="JAULSV010000002">
    <property type="protein sequence ID" value="KAK0651226.1"/>
    <property type="molecule type" value="Genomic_DNA"/>
</dbReference>
<organism evidence="1 2">
    <name type="scientific">Cercophora newfieldiana</name>
    <dbReference type="NCBI Taxonomy" id="92897"/>
    <lineage>
        <taxon>Eukaryota</taxon>
        <taxon>Fungi</taxon>
        <taxon>Dikarya</taxon>
        <taxon>Ascomycota</taxon>
        <taxon>Pezizomycotina</taxon>
        <taxon>Sordariomycetes</taxon>
        <taxon>Sordariomycetidae</taxon>
        <taxon>Sordariales</taxon>
        <taxon>Lasiosphaeriaceae</taxon>
        <taxon>Cercophora</taxon>
    </lineage>
</organism>
<evidence type="ECO:0000313" key="1">
    <source>
        <dbReference type="EMBL" id="KAK0651226.1"/>
    </source>
</evidence>
<reference evidence="1" key="1">
    <citation type="submission" date="2023-06" db="EMBL/GenBank/DDBJ databases">
        <title>Genome-scale phylogeny and comparative genomics of the fungal order Sordariales.</title>
        <authorList>
            <consortium name="Lawrence Berkeley National Laboratory"/>
            <person name="Hensen N."/>
            <person name="Bonometti L."/>
            <person name="Westerberg I."/>
            <person name="Brannstrom I.O."/>
            <person name="Guillou S."/>
            <person name="Cros-Aarteil S."/>
            <person name="Calhoun S."/>
            <person name="Haridas S."/>
            <person name="Kuo A."/>
            <person name="Mondo S."/>
            <person name="Pangilinan J."/>
            <person name="Riley R."/>
            <person name="Labutti K."/>
            <person name="Andreopoulos B."/>
            <person name="Lipzen A."/>
            <person name="Chen C."/>
            <person name="Yanf M."/>
            <person name="Daum C."/>
            <person name="Ng V."/>
            <person name="Clum A."/>
            <person name="Steindorff A."/>
            <person name="Ohm R."/>
            <person name="Martin F."/>
            <person name="Silar P."/>
            <person name="Natvig D."/>
            <person name="Lalanne C."/>
            <person name="Gautier V."/>
            <person name="Ament-Velasquez S.L."/>
            <person name="Kruys A."/>
            <person name="Hutchinson M.I."/>
            <person name="Powell A.J."/>
            <person name="Barry K."/>
            <person name="Miller A.N."/>
            <person name="Grigoriev I.V."/>
            <person name="Debuchy R."/>
            <person name="Gladieux P."/>
            <person name="Thoren M.H."/>
            <person name="Johannesson H."/>
        </authorList>
    </citation>
    <scope>NUCLEOTIDE SEQUENCE</scope>
    <source>
        <strain evidence="1">SMH2532-1</strain>
    </source>
</reference>
<evidence type="ECO:0000313" key="2">
    <source>
        <dbReference type="Proteomes" id="UP001174936"/>
    </source>
</evidence>
<sequence length="151" mass="17143">MLVVWGMPSWADLWGVSQAQTIRFEPNQRSKVDPEQERWAVIGRGGRITCCARQCKSRRPCGNTRPRRLSLRRWSHQTSIGRIRLTSLPGDARSTSCTEKCATHPLRQVCARVCGVSDGLCAACPLTPSTQQARWIRMHGRRDKTARHTYI</sequence>
<gene>
    <name evidence="1" type="ORF">B0T16DRAFT_489282</name>
</gene>
<dbReference type="AlphaFoldDB" id="A0AA39YEL6"/>
<comment type="caution">
    <text evidence="1">The sequence shown here is derived from an EMBL/GenBank/DDBJ whole genome shotgun (WGS) entry which is preliminary data.</text>
</comment>
<proteinExistence type="predicted"/>
<accession>A0AA39YEL6</accession>
<protein>
    <submittedName>
        <fullName evidence="1">Uncharacterized protein</fullName>
    </submittedName>
</protein>